<dbReference type="EMBL" id="GBXM01082386">
    <property type="protein sequence ID" value="JAH26191.1"/>
    <property type="molecule type" value="Transcribed_RNA"/>
</dbReference>
<dbReference type="AlphaFoldDB" id="A0A0E9RAJ7"/>
<organism evidence="1">
    <name type="scientific">Anguilla anguilla</name>
    <name type="common">European freshwater eel</name>
    <name type="synonym">Muraena anguilla</name>
    <dbReference type="NCBI Taxonomy" id="7936"/>
    <lineage>
        <taxon>Eukaryota</taxon>
        <taxon>Metazoa</taxon>
        <taxon>Chordata</taxon>
        <taxon>Craniata</taxon>
        <taxon>Vertebrata</taxon>
        <taxon>Euteleostomi</taxon>
        <taxon>Actinopterygii</taxon>
        <taxon>Neopterygii</taxon>
        <taxon>Teleostei</taxon>
        <taxon>Anguilliformes</taxon>
        <taxon>Anguillidae</taxon>
        <taxon>Anguilla</taxon>
    </lineage>
</organism>
<evidence type="ECO:0000313" key="1">
    <source>
        <dbReference type="EMBL" id="JAH26191.1"/>
    </source>
</evidence>
<dbReference type="EMBL" id="GBXM01073795">
    <property type="protein sequence ID" value="JAH34782.1"/>
    <property type="molecule type" value="Transcribed_RNA"/>
</dbReference>
<proteinExistence type="predicted"/>
<protein>
    <submittedName>
        <fullName evidence="1">Uncharacterized protein</fullName>
    </submittedName>
</protein>
<sequence>MASKRFEYLVASELYFSTAFPHSWVQAKF</sequence>
<reference evidence="1" key="2">
    <citation type="journal article" date="2015" name="Fish Shellfish Immunol.">
        <title>Early steps in the European eel (Anguilla anguilla)-Vibrio vulnificus interaction in the gills: Role of the RtxA13 toxin.</title>
        <authorList>
            <person name="Callol A."/>
            <person name="Pajuelo D."/>
            <person name="Ebbesson L."/>
            <person name="Teles M."/>
            <person name="MacKenzie S."/>
            <person name="Amaro C."/>
        </authorList>
    </citation>
    <scope>NUCLEOTIDE SEQUENCE</scope>
</reference>
<name>A0A0E9RAJ7_ANGAN</name>
<reference evidence="1" key="1">
    <citation type="submission" date="2014-11" db="EMBL/GenBank/DDBJ databases">
        <authorList>
            <person name="Amaro Gonzalez C."/>
        </authorList>
    </citation>
    <scope>NUCLEOTIDE SEQUENCE</scope>
</reference>
<accession>A0A0E9RAJ7</accession>